<dbReference type="EC" id="2.1.1.214" evidence="9"/>
<keyword evidence="8 10" id="KW-0694">RNA-binding</keyword>
<dbReference type="GO" id="GO:0000049">
    <property type="term" value="F:tRNA binding"/>
    <property type="evidence" value="ECO:0007669"/>
    <property type="project" value="UniProtKB-UniRule"/>
</dbReference>
<organism evidence="13 14">
    <name type="scientific">Penicillium atrosanguineum</name>
    <dbReference type="NCBI Taxonomy" id="1132637"/>
    <lineage>
        <taxon>Eukaryota</taxon>
        <taxon>Fungi</taxon>
        <taxon>Dikarya</taxon>
        <taxon>Ascomycota</taxon>
        <taxon>Pezizomycotina</taxon>
        <taxon>Eurotiomycetes</taxon>
        <taxon>Eurotiomycetidae</taxon>
        <taxon>Eurotiales</taxon>
        <taxon>Aspergillaceae</taxon>
        <taxon>Penicillium</taxon>
    </lineage>
</organism>
<dbReference type="Proteomes" id="UP001147746">
    <property type="component" value="Unassembled WGS sequence"/>
</dbReference>
<evidence type="ECO:0000256" key="3">
    <source>
        <dbReference type="ARBA" id="ARBA00022555"/>
    </source>
</evidence>
<dbReference type="PANTHER" id="PTHR13370">
    <property type="entry name" value="RNA METHYLASE-RELATED"/>
    <property type="match status" value="1"/>
</dbReference>
<keyword evidence="14" id="KW-1185">Reference proteome</keyword>
<evidence type="ECO:0000259" key="12">
    <source>
        <dbReference type="Pfam" id="PF25904"/>
    </source>
</evidence>
<keyword evidence="2" id="KW-0963">Cytoplasm</keyword>
<evidence type="ECO:0000256" key="5">
    <source>
        <dbReference type="ARBA" id="ARBA00022679"/>
    </source>
</evidence>
<evidence type="ECO:0000256" key="8">
    <source>
        <dbReference type="ARBA" id="ARBA00022884"/>
    </source>
</evidence>
<dbReference type="PROSITE" id="PS51627">
    <property type="entry name" value="SAM_MT_TRM11"/>
    <property type="match status" value="1"/>
</dbReference>
<dbReference type="InterPro" id="IPR059073">
    <property type="entry name" value="TRMT11_N"/>
</dbReference>
<comment type="similarity">
    <text evidence="10">Belongs to the class I-like SAM-binding methyltransferase superfamily. TRM11 methyltransferase family.</text>
</comment>
<dbReference type="GO" id="GO:0043527">
    <property type="term" value="C:tRNA methyltransferase complex"/>
    <property type="evidence" value="ECO:0007669"/>
    <property type="project" value="UniProtKB-ARBA"/>
</dbReference>
<dbReference type="PROSITE" id="PS00092">
    <property type="entry name" value="N6_MTASE"/>
    <property type="match status" value="1"/>
</dbReference>
<comment type="subcellular location">
    <subcellularLocation>
        <location evidence="1">Cytoplasm</location>
    </subcellularLocation>
</comment>
<dbReference type="InterPro" id="IPR029063">
    <property type="entry name" value="SAM-dependent_MTases_sf"/>
</dbReference>
<keyword evidence="6 10" id="KW-0949">S-adenosyl-L-methionine</keyword>
<evidence type="ECO:0000313" key="14">
    <source>
        <dbReference type="Proteomes" id="UP001147746"/>
    </source>
</evidence>
<protein>
    <recommendedName>
        <fullName evidence="9">tRNA (guanine(10)-N(2))-methyltransferase</fullName>
        <ecNumber evidence="9">2.1.1.214</ecNumber>
    </recommendedName>
</protein>
<feature type="domain" description="Ribosomal RNA large subunit methyltransferase K/L-like methyltransferase" evidence="11">
    <location>
        <begin position="189"/>
        <end position="306"/>
    </location>
</feature>
<keyword evidence="4 10" id="KW-0489">Methyltransferase</keyword>
<dbReference type="GO" id="GO:0005737">
    <property type="term" value="C:cytoplasm"/>
    <property type="evidence" value="ECO:0007669"/>
    <property type="project" value="UniProtKB-SubCell"/>
</dbReference>
<feature type="domain" description="tRNA (guanine(10)-N(2))-methyltransferase TRMT11 N-terminal" evidence="12">
    <location>
        <begin position="1"/>
        <end position="179"/>
    </location>
</feature>
<gene>
    <name evidence="13" type="ORF">N7476_003112</name>
</gene>
<keyword evidence="3 10" id="KW-0820">tRNA-binding</keyword>
<dbReference type="InterPro" id="IPR002052">
    <property type="entry name" value="DNA_methylase_N6_adenine_CS"/>
</dbReference>
<evidence type="ECO:0000256" key="6">
    <source>
        <dbReference type="ARBA" id="ARBA00022691"/>
    </source>
</evidence>
<dbReference type="AlphaFoldDB" id="A0A9W9U8T7"/>
<evidence type="ECO:0000256" key="7">
    <source>
        <dbReference type="ARBA" id="ARBA00022694"/>
    </source>
</evidence>
<keyword evidence="5 10" id="KW-0808">Transferase</keyword>
<evidence type="ECO:0000313" key="13">
    <source>
        <dbReference type="EMBL" id="KAJ5324512.1"/>
    </source>
</evidence>
<name>A0A9W9U8T7_9EURO</name>
<dbReference type="Gene3D" id="3.40.50.150">
    <property type="entry name" value="Vaccinia Virus protein VP39"/>
    <property type="match status" value="1"/>
</dbReference>
<reference evidence="13" key="1">
    <citation type="submission" date="2022-12" db="EMBL/GenBank/DDBJ databases">
        <authorList>
            <person name="Petersen C."/>
        </authorList>
    </citation>
    <scope>NUCLEOTIDE SEQUENCE</scope>
    <source>
        <strain evidence="13">IBT 21472</strain>
    </source>
</reference>
<dbReference type="GO" id="GO:0032259">
    <property type="term" value="P:methylation"/>
    <property type="evidence" value="ECO:0007669"/>
    <property type="project" value="UniProtKB-UniRule"/>
</dbReference>
<proteinExistence type="inferred from homology"/>
<accession>A0A9W9U8T7</accession>
<dbReference type="GO" id="GO:0008033">
    <property type="term" value="P:tRNA processing"/>
    <property type="evidence" value="ECO:0007669"/>
    <property type="project" value="UniProtKB-UniRule"/>
</dbReference>
<dbReference type="InterPro" id="IPR016691">
    <property type="entry name" value="TRMT11"/>
</dbReference>
<evidence type="ECO:0000256" key="4">
    <source>
        <dbReference type="ARBA" id="ARBA00022603"/>
    </source>
</evidence>
<dbReference type="Pfam" id="PF01170">
    <property type="entry name" value="UPF0020"/>
    <property type="match status" value="1"/>
</dbReference>
<dbReference type="InterPro" id="IPR000241">
    <property type="entry name" value="RlmKL-like_Mtase"/>
</dbReference>
<dbReference type="PANTHER" id="PTHR13370:SF3">
    <property type="entry name" value="TRNA (GUANINE(10)-N2)-METHYLTRANSFERASE HOMOLOG"/>
    <property type="match status" value="1"/>
</dbReference>
<evidence type="ECO:0000256" key="9">
    <source>
        <dbReference type="ARBA" id="ARBA00066937"/>
    </source>
</evidence>
<evidence type="ECO:0000256" key="10">
    <source>
        <dbReference type="PROSITE-ProRule" id="PRU00959"/>
    </source>
</evidence>
<evidence type="ECO:0000259" key="11">
    <source>
        <dbReference type="Pfam" id="PF01170"/>
    </source>
</evidence>
<reference evidence="13" key="2">
    <citation type="journal article" date="2023" name="IMA Fungus">
        <title>Comparative genomic study of the Penicillium genus elucidates a diverse pangenome and 15 lateral gene transfer events.</title>
        <authorList>
            <person name="Petersen C."/>
            <person name="Sorensen T."/>
            <person name="Nielsen M.R."/>
            <person name="Sondergaard T.E."/>
            <person name="Sorensen J.L."/>
            <person name="Fitzpatrick D.A."/>
            <person name="Frisvad J.C."/>
            <person name="Nielsen K.L."/>
        </authorList>
    </citation>
    <scope>NUCLEOTIDE SEQUENCE</scope>
    <source>
        <strain evidence="13">IBT 21472</strain>
    </source>
</reference>
<evidence type="ECO:0000256" key="1">
    <source>
        <dbReference type="ARBA" id="ARBA00004496"/>
    </source>
</evidence>
<dbReference type="Pfam" id="PF25904">
    <property type="entry name" value="Tmrp11_N"/>
    <property type="match status" value="1"/>
</dbReference>
<dbReference type="EMBL" id="JAPZBO010000002">
    <property type="protein sequence ID" value="KAJ5324512.1"/>
    <property type="molecule type" value="Genomic_DNA"/>
</dbReference>
<comment type="caution">
    <text evidence="13">The sequence shown here is derived from an EMBL/GenBank/DDBJ whole genome shotgun (WGS) entry which is preliminary data.</text>
</comment>
<evidence type="ECO:0000256" key="2">
    <source>
        <dbReference type="ARBA" id="ARBA00022490"/>
    </source>
</evidence>
<dbReference type="PIRSF" id="PIRSF017259">
    <property type="entry name" value="tRNA_mtfrase_TRM11"/>
    <property type="match status" value="1"/>
</dbReference>
<dbReference type="SUPFAM" id="SSF53335">
    <property type="entry name" value="S-adenosyl-L-methionine-dependent methyltransferases"/>
    <property type="match status" value="1"/>
</dbReference>
<dbReference type="GO" id="GO:0160102">
    <property type="term" value="F:tRNA (guanine(10)-N2)-methyltransferase activity"/>
    <property type="evidence" value="ECO:0007669"/>
    <property type="project" value="UniProtKB-EC"/>
</dbReference>
<keyword evidence="7 10" id="KW-0819">tRNA processing</keyword>
<sequence>MEYMVRLAQCHETFRVPELQAVATLVGVDLEIVSYDEYSNQSPYCIVKLENDEAARKLISRTILAKDISELWGQGTNYDELHADVKKRTSHRWADYNDIPFAFALYGFSGKRTQEKRVEIIKSFSYTGLTGPVQLKNPPLQFIVMEEYIGDPEASALGVSRITEPRKVFLGRFIANSARDAIDKYDLKKRQYISTTSMDAELSLVTANMALAAPGKVLYDPFVGTGSFMVAASHFGALTLGSDIDPRSFRGKDEEKGMGKNVQANFQQYGIESKFLDTFTSDLTNTPLRNAQLLDGIICDPPYGVREGLRVLGTRDGKVIEPVVIDGVLNYYRPGYIPPKRPYGFEAIQRDVLDFAVRSLVPNGRLTMWMPTTNDEAKEFPVPMHPNLEVIAVSVQYFSNWARRLMTYRRLPEGEVSDISKGRSNADQRGITADELNGFRRKVCAYL</sequence>